<sequence length="151" mass="16335">MNQIEANEAISAAKGTISLGGTTFLVSPVTERIFATLSKWLRKRLADPISSIASSLATLPKHLQEIAVREAVQLKAGGGVEMTKSYVEQQLYEPEPCAFLVWLLIKESHPSMTHEQTTKLVQESGVENVLSELYEAAGLKGLEGNENGPIG</sequence>
<protein>
    <submittedName>
        <fullName evidence="1">Uncharacterized protein</fullName>
    </submittedName>
</protein>
<gene>
    <name evidence="1" type="ORF">UFOVP731_14</name>
</gene>
<accession>A0A6J5NP93</accession>
<evidence type="ECO:0000313" key="1">
    <source>
        <dbReference type="EMBL" id="CAB4160767.1"/>
    </source>
</evidence>
<organism evidence="1">
    <name type="scientific">uncultured Caudovirales phage</name>
    <dbReference type="NCBI Taxonomy" id="2100421"/>
    <lineage>
        <taxon>Viruses</taxon>
        <taxon>Duplodnaviria</taxon>
        <taxon>Heunggongvirae</taxon>
        <taxon>Uroviricota</taxon>
        <taxon>Caudoviricetes</taxon>
        <taxon>Peduoviridae</taxon>
        <taxon>Maltschvirus</taxon>
        <taxon>Maltschvirus maltsch</taxon>
    </lineage>
</organism>
<dbReference type="EMBL" id="LR796705">
    <property type="protein sequence ID" value="CAB4160767.1"/>
    <property type="molecule type" value="Genomic_DNA"/>
</dbReference>
<reference evidence="1" key="1">
    <citation type="submission" date="2020-04" db="EMBL/GenBank/DDBJ databases">
        <authorList>
            <person name="Chiriac C."/>
            <person name="Salcher M."/>
            <person name="Ghai R."/>
            <person name="Kavagutti S V."/>
        </authorList>
    </citation>
    <scope>NUCLEOTIDE SEQUENCE</scope>
</reference>
<name>A0A6J5NP93_9CAUD</name>
<proteinExistence type="predicted"/>